<evidence type="ECO:0000313" key="7">
    <source>
        <dbReference type="EMBL" id="KAB0405998.1"/>
    </source>
</evidence>
<evidence type="ECO:0000256" key="2">
    <source>
        <dbReference type="ARBA" id="ARBA00022598"/>
    </source>
</evidence>
<keyword evidence="3" id="KW-0547">Nucleotide-binding</keyword>
<evidence type="ECO:0000256" key="5">
    <source>
        <dbReference type="ARBA" id="ARBA00022840"/>
    </source>
</evidence>
<keyword evidence="5" id="KW-0067">ATP-binding</keyword>
<evidence type="ECO:0000256" key="3">
    <source>
        <dbReference type="ARBA" id="ARBA00022741"/>
    </source>
</evidence>
<keyword evidence="4" id="KW-0276">Fatty acid metabolism</keyword>
<dbReference type="GO" id="GO:0015645">
    <property type="term" value="F:fatty acid ligase activity"/>
    <property type="evidence" value="ECO:0007669"/>
    <property type="project" value="TreeGrafter"/>
</dbReference>
<gene>
    <name evidence="7" type="ORF">E2I00_008614</name>
</gene>
<comment type="caution">
    <text evidence="7">The sequence shown here is derived from an EMBL/GenBank/DDBJ whole genome shotgun (WGS) entry which is preliminary data.</text>
</comment>
<evidence type="ECO:0000256" key="1">
    <source>
        <dbReference type="ARBA" id="ARBA00006432"/>
    </source>
</evidence>
<feature type="non-terminal residue" evidence="7">
    <location>
        <position position="1"/>
    </location>
</feature>
<dbReference type="GO" id="GO:0005759">
    <property type="term" value="C:mitochondrial matrix"/>
    <property type="evidence" value="ECO:0007669"/>
    <property type="project" value="TreeGrafter"/>
</dbReference>
<evidence type="ECO:0000313" key="8">
    <source>
        <dbReference type="Proteomes" id="UP000437017"/>
    </source>
</evidence>
<dbReference type="OrthoDB" id="6614653at2759"/>
<dbReference type="InterPro" id="IPR045851">
    <property type="entry name" value="AMP-bd_C_sf"/>
</dbReference>
<dbReference type="GO" id="GO:0005524">
    <property type="term" value="F:ATP binding"/>
    <property type="evidence" value="ECO:0007669"/>
    <property type="project" value="UniProtKB-KW"/>
</dbReference>
<keyword evidence="2" id="KW-0436">Ligase</keyword>
<dbReference type="AlphaFoldDB" id="A0A6A1QCY6"/>
<dbReference type="PANTHER" id="PTHR43605">
    <property type="entry name" value="ACYL-COENZYME A SYNTHETASE"/>
    <property type="match status" value="1"/>
</dbReference>
<dbReference type="PANTHER" id="PTHR43605:SF3">
    <property type="entry name" value="ACYL-COENZYME A SYNTHETASE ACSM2B, MITOCHONDRIAL"/>
    <property type="match status" value="1"/>
</dbReference>
<evidence type="ECO:0000256" key="6">
    <source>
        <dbReference type="SAM" id="MobiDB-lite"/>
    </source>
</evidence>
<dbReference type="GO" id="GO:0006637">
    <property type="term" value="P:acyl-CoA metabolic process"/>
    <property type="evidence" value="ECO:0007669"/>
    <property type="project" value="TreeGrafter"/>
</dbReference>
<sequence>VPDWALRSGECTDGAPAVAETAVVIKAFVALAPQFLSHDPDELTKELQQHVKSVTAPYKYPRKAEDKDFKVLPDYDQESPKRQSSNCLDA</sequence>
<comment type="similarity">
    <text evidence="1">Belongs to the ATP-dependent AMP-binding enzyme family.</text>
</comment>
<evidence type="ECO:0000256" key="4">
    <source>
        <dbReference type="ARBA" id="ARBA00022832"/>
    </source>
</evidence>
<keyword evidence="4" id="KW-0443">Lipid metabolism</keyword>
<organism evidence="7 8">
    <name type="scientific">Balaenoptera physalus</name>
    <name type="common">Fin whale</name>
    <name type="synonym">Balaena physalus</name>
    <dbReference type="NCBI Taxonomy" id="9770"/>
    <lineage>
        <taxon>Eukaryota</taxon>
        <taxon>Metazoa</taxon>
        <taxon>Chordata</taxon>
        <taxon>Craniata</taxon>
        <taxon>Vertebrata</taxon>
        <taxon>Euteleostomi</taxon>
        <taxon>Mammalia</taxon>
        <taxon>Eutheria</taxon>
        <taxon>Laurasiatheria</taxon>
        <taxon>Artiodactyla</taxon>
        <taxon>Whippomorpha</taxon>
        <taxon>Cetacea</taxon>
        <taxon>Mysticeti</taxon>
        <taxon>Balaenopteridae</taxon>
        <taxon>Balaenoptera</taxon>
    </lineage>
</organism>
<dbReference type="EMBL" id="SGJD01000250">
    <property type="protein sequence ID" value="KAB0405998.1"/>
    <property type="molecule type" value="Genomic_DNA"/>
</dbReference>
<feature type="region of interest" description="Disordered" evidence="6">
    <location>
        <begin position="69"/>
        <end position="90"/>
    </location>
</feature>
<dbReference type="GO" id="GO:0006633">
    <property type="term" value="P:fatty acid biosynthetic process"/>
    <property type="evidence" value="ECO:0007669"/>
    <property type="project" value="TreeGrafter"/>
</dbReference>
<dbReference type="Gene3D" id="3.30.300.30">
    <property type="match status" value="1"/>
</dbReference>
<keyword evidence="8" id="KW-1185">Reference proteome</keyword>
<feature type="compositionally biased region" description="Basic and acidic residues" evidence="6">
    <location>
        <begin position="69"/>
        <end position="81"/>
    </location>
</feature>
<accession>A0A6A1QCY6</accession>
<dbReference type="Proteomes" id="UP000437017">
    <property type="component" value="Unassembled WGS sequence"/>
</dbReference>
<name>A0A6A1QCY6_BALPH</name>
<protein>
    <submittedName>
        <fullName evidence="7">Uncharacterized protein</fullName>
    </submittedName>
</protein>
<proteinExistence type="inferred from homology"/>
<dbReference type="GO" id="GO:0004321">
    <property type="term" value="F:fatty-acyl-CoA synthase activity"/>
    <property type="evidence" value="ECO:0007669"/>
    <property type="project" value="TreeGrafter"/>
</dbReference>
<reference evidence="7 8" key="1">
    <citation type="journal article" date="2019" name="PLoS ONE">
        <title>Genomic analyses reveal an absence of contemporary introgressive admixture between fin whales and blue whales, despite known hybrids.</title>
        <authorList>
            <person name="Westbury M.V."/>
            <person name="Petersen B."/>
            <person name="Lorenzen E.D."/>
        </authorList>
    </citation>
    <scope>NUCLEOTIDE SEQUENCE [LARGE SCALE GENOMIC DNA]</scope>
    <source>
        <strain evidence="7">FinWhale-01</strain>
    </source>
</reference>
<dbReference type="InterPro" id="IPR051087">
    <property type="entry name" value="Mitochondrial_ACSM"/>
</dbReference>